<sequence length="463" mass="51040">MAALLLAGDEVLPPALPALAHLHAVLKIGTSAAGDNVIIDTDSENGIISDPEECLAQEERLEERLRLLKRKEGLATDRTLKQAFKLMDCLIGQYKLNRTDEILEELAPVCAERGGDWKVKHIQSTAFVRWKQYKFKEALALFLQQQEIVGASAALCENIGHTYSSIGDLPKAEEYFERAIELLKRGSFGNRGGIYMGLGLVRDRLGKTREALPILEQALEHYQKEHTKDFVQLDSSIIAKAHMSVGKAHEKLGEKAKAAEHMADALAIFRRTVGFDSPLTANAMGCLGKVRCELGQMKEGLKLLKDALRLEIQKDAFHLETVWELLSRLKDLHMDEAKERQASAGTKGASPLEALRTIYGQYVPLVEAAKLRIGAQQERDELGTLAVFYKTAAELYMLAQDYTGGEHLCNEALRCFHKVRDFDCSGLIEGCEMLLNIAKSNKPKQAATPDKTAPSSGAGPSSA</sequence>
<dbReference type="PANTHER" id="PTHR10098">
    <property type="entry name" value="RAPSYN-RELATED"/>
    <property type="match status" value="1"/>
</dbReference>
<dbReference type="SUPFAM" id="SSF48452">
    <property type="entry name" value="TPR-like"/>
    <property type="match status" value="1"/>
</dbReference>
<dbReference type="Pfam" id="PF13424">
    <property type="entry name" value="TPR_12"/>
    <property type="match status" value="1"/>
</dbReference>
<evidence type="ECO:0000313" key="3">
    <source>
        <dbReference type="EMBL" id="KOO27827.1"/>
    </source>
</evidence>
<dbReference type="SMART" id="SM00028">
    <property type="entry name" value="TPR"/>
    <property type="match status" value="5"/>
</dbReference>
<keyword evidence="1" id="KW-0802">TPR repeat</keyword>
<gene>
    <name evidence="3" type="ORF">Ctob_001229</name>
</gene>
<dbReference type="Proteomes" id="UP000037460">
    <property type="component" value="Unassembled WGS sequence"/>
</dbReference>
<feature type="repeat" description="TPR" evidence="1">
    <location>
        <begin position="153"/>
        <end position="186"/>
    </location>
</feature>
<feature type="region of interest" description="Disordered" evidence="2">
    <location>
        <begin position="442"/>
        <end position="463"/>
    </location>
</feature>
<dbReference type="AlphaFoldDB" id="A0A0M0JNC8"/>
<proteinExistence type="predicted"/>
<evidence type="ECO:0000256" key="1">
    <source>
        <dbReference type="PROSITE-ProRule" id="PRU00339"/>
    </source>
</evidence>
<reference evidence="4" key="1">
    <citation type="journal article" date="2015" name="PLoS Genet.">
        <title>Genome Sequence and Transcriptome Analyses of Chrysochromulina tobin: Metabolic Tools for Enhanced Algal Fitness in the Prominent Order Prymnesiales (Haptophyceae).</title>
        <authorList>
            <person name="Hovde B.T."/>
            <person name="Deodato C.R."/>
            <person name="Hunsperger H.M."/>
            <person name="Ryken S.A."/>
            <person name="Yost W."/>
            <person name="Jha R.K."/>
            <person name="Patterson J."/>
            <person name="Monnat R.J. Jr."/>
            <person name="Barlow S.B."/>
            <person name="Starkenburg S.R."/>
            <person name="Cattolico R.A."/>
        </authorList>
    </citation>
    <scope>NUCLEOTIDE SEQUENCE</scope>
    <source>
        <strain evidence="4">CCMP291</strain>
    </source>
</reference>
<dbReference type="Pfam" id="PF13374">
    <property type="entry name" value="TPR_10"/>
    <property type="match status" value="1"/>
</dbReference>
<keyword evidence="4" id="KW-1185">Reference proteome</keyword>
<comment type="caution">
    <text evidence="3">The sequence shown here is derived from an EMBL/GenBank/DDBJ whole genome shotgun (WGS) entry which is preliminary data.</text>
</comment>
<name>A0A0M0JNC8_9EUKA</name>
<evidence type="ECO:0000256" key="2">
    <source>
        <dbReference type="SAM" id="MobiDB-lite"/>
    </source>
</evidence>
<evidence type="ECO:0000313" key="4">
    <source>
        <dbReference type="Proteomes" id="UP000037460"/>
    </source>
</evidence>
<dbReference type="PROSITE" id="PS50005">
    <property type="entry name" value="TPR"/>
    <property type="match status" value="1"/>
</dbReference>
<dbReference type="InterPro" id="IPR019734">
    <property type="entry name" value="TPR_rpt"/>
</dbReference>
<accession>A0A0M0JNC8</accession>
<dbReference type="Gene3D" id="1.25.40.10">
    <property type="entry name" value="Tetratricopeptide repeat domain"/>
    <property type="match status" value="1"/>
</dbReference>
<feature type="compositionally biased region" description="Low complexity" evidence="2">
    <location>
        <begin position="453"/>
        <end position="463"/>
    </location>
</feature>
<dbReference type="InterPro" id="IPR011990">
    <property type="entry name" value="TPR-like_helical_dom_sf"/>
</dbReference>
<dbReference type="EMBL" id="JWZX01002659">
    <property type="protein sequence ID" value="KOO27827.1"/>
    <property type="molecule type" value="Genomic_DNA"/>
</dbReference>
<dbReference type="OrthoDB" id="3191435at2759"/>
<organism evidence="3 4">
    <name type="scientific">Chrysochromulina tobinii</name>
    <dbReference type="NCBI Taxonomy" id="1460289"/>
    <lineage>
        <taxon>Eukaryota</taxon>
        <taxon>Haptista</taxon>
        <taxon>Haptophyta</taxon>
        <taxon>Prymnesiophyceae</taxon>
        <taxon>Prymnesiales</taxon>
        <taxon>Chrysochromulinaceae</taxon>
        <taxon>Chrysochromulina</taxon>
    </lineage>
</organism>
<protein>
    <submittedName>
        <fullName evidence="3">Tetratricopeptide tpr_1 repeat-containing protein</fullName>
    </submittedName>
</protein>